<sequence length="54" mass="5801">MRALIWVVAVIAGALILVGLILQAAKWLIIIGGIALIAAIVLAFVRGRRAMQRH</sequence>
<dbReference type="EMBL" id="LT594323">
    <property type="protein sequence ID" value="SBT39275.1"/>
    <property type="molecule type" value="Genomic_DNA"/>
</dbReference>
<name>A0A1A8Z663_9ACTN</name>
<dbReference type="STRING" id="261654.GA0070611_0848"/>
<accession>A0A1A8Z663</accession>
<feature type="transmembrane region" description="Helical" evidence="1">
    <location>
        <begin position="5"/>
        <end position="22"/>
    </location>
</feature>
<organism evidence="2 3">
    <name type="scientific">Micromonospora auratinigra</name>
    <dbReference type="NCBI Taxonomy" id="261654"/>
    <lineage>
        <taxon>Bacteria</taxon>
        <taxon>Bacillati</taxon>
        <taxon>Actinomycetota</taxon>
        <taxon>Actinomycetes</taxon>
        <taxon>Micromonosporales</taxon>
        <taxon>Micromonosporaceae</taxon>
        <taxon>Micromonospora</taxon>
    </lineage>
</organism>
<keyword evidence="1" id="KW-0812">Transmembrane</keyword>
<keyword evidence="1" id="KW-0472">Membrane</keyword>
<evidence type="ECO:0000313" key="3">
    <source>
        <dbReference type="Proteomes" id="UP000199385"/>
    </source>
</evidence>
<protein>
    <submittedName>
        <fullName evidence="2">Uncharacterized protein</fullName>
    </submittedName>
</protein>
<dbReference type="RefSeq" id="WP_167604402.1">
    <property type="nucleotide sequence ID" value="NZ_LT594323.1"/>
</dbReference>
<evidence type="ECO:0000313" key="2">
    <source>
        <dbReference type="EMBL" id="SBT39275.1"/>
    </source>
</evidence>
<reference evidence="3" key="1">
    <citation type="submission" date="2016-06" db="EMBL/GenBank/DDBJ databases">
        <authorList>
            <person name="Varghese N."/>
            <person name="Submissions Spin"/>
        </authorList>
    </citation>
    <scope>NUCLEOTIDE SEQUENCE [LARGE SCALE GENOMIC DNA]</scope>
    <source>
        <strain evidence="3">DSM 44815</strain>
    </source>
</reference>
<keyword evidence="3" id="KW-1185">Reference proteome</keyword>
<dbReference type="PATRIC" id="fig|261654.4.peg.871"/>
<keyword evidence="1" id="KW-1133">Transmembrane helix</keyword>
<proteinExistence type="predicted"/>
<dbReference type="Proteomes" id="UP000199385">
    <property type="component" value="Chromosome I"/>
</dbReference>
<feature type="transmembrane region" description="Helical" evidence="1">
    <location>
        <begin position="28"/>
        <end position="45"/>
    </location>
</feature>
<evidence type="ECO:0000256" key="1">
    <source>
        <dbReference type="SAM" id="Phobius"/>
    </source>
</evidence>
<gene>
    <name evidence="2" type="ORF">GA0070611_0848</name>
</gene>
<dbReference type="AlphaFoldDB" id="A0A1A8Z663"/>